<gene>
    <name evidence="4" type="ORF">HF857_04520</name>
</gene>
<name>A0A7X9NLD3_9ENTE</name>
<evidence type="ECO:0000256" key="1">
    <source>
        <dbReference type="ARBA" id="ARBA00006594"/>
    </source>
</evidence>
<reference evidence="4 5" key="1">
    <citation type="submission" date="2020-04" db="EMBL/GenBank/DDBJ databases">
        <authorList>
            <person name="Hitch T.C.A."/>
            <person name="Wylensek D."/>
            <person name="Clavel T."/>
        </authorList>
    </citation>
    <scope>NUCLEOTIDE SEQUENCE [LARGE SCALE GENOMIC DNA]</scope>
    <source>
        <strain evidence="4 5">WCA-380-WT-3C</strain>
    </source>
</reference>
<dbReference type="GO" id="GO:0032259">
    <property type="term" value="P:methylation"/>
    <property type="evidence" value="ECO:0007669"/>
    <property type="project" value="UniProtKB-KW"/>
</dbReference>
<dbReference type="InterPro" id="IPR022749">
    <property type="entry name" value="D12N6_MeTrfase_N"/>
</dbReference>
<protein>
    <submittedName>
        <fullName evidence="4">SAM-dependent DNA methyltransferase</fullName>
    </submittedName>
</protein>
<sequence>MTEIQNTERFDYENEIWKIADYVRDIIKRSEYNRIVLPFSLLRRLECALEPTRDAVCEVFEQKEAEWGVKVTTTVKLQRNHSII</sequence>
<evidence type="ECO:0000259" key="3">
    <source>
        <dbReference type="Pfam" id="PF12161"/>
    </source>
</evidence>
<keyword evidence="2" id="KW-0680">Restriction system</keyword>
<evidence type="ECO:0000256" key="2">
    <source>
        <dbReference type="ARBA" id="ARBA00022747"/>
    </source>
</evidence>
<dbReference type="Gene3D" id="1.20.1260.30">
    <property type="match status" value="1"/>
</dbReference>
<feature type="domain" description="N6 adenine-specific DNA methyltransferase N-terminal" evidence="3">
    <location>
        <begin position="13"/>
        <end position="65"/>
    </location>
</feature>
<accession>A0A7X9NLD3</accession>
<dbReference type="InterPro" id="IPR038333">
    <property type="entry name" value="T1MK-like_N_sf"/>
</dbReference>
<keyword evidence="4" id="KW-0808">Transferase</keyword>
<dbReference type="EMBL" id="JABAFV010000005">
    <property type="protein sequence ID" value="NME49522.1"/>
    <property type="molecule type" value="Genomic_DNA"/>
</dbReference>
<dbReference type="GO" id="GO:0009307">
    <property type="term" value="P:DNA restriction-modification system"/>
    <property type="evidence" value="ECO:0007669"/>
    <property type="project" value="UniProtKB-KW"/>
</dbReference>
<dbReference type="AlphaFoldDB" id="A0A7X9NLD3"/>
<dbReference type="Proteomes" id="UP000588071">
    <property type="component" value="Unassembled WGS sequence"/>
</dbReference>
<organism evidence="4 5">
    <name type="scientific">Enterococcus cecorum</name>
    <dbReference type="NCBI Taxonomy" id="44008"/>
    <lineage>
        <taxon>Bacteria</taxon>
        <taxon>Bacillati</taxon>
        <taxon>Bacillota</taxon>
        <taxon>Bacilli</taxon>
        <taxon>Lactobacillales</taxon>
        <taxon>Enterococcaceae</taxon>
        <taxon>Enterococcus</taxon>
    </lineage>
</organism>
<proteinExistence type="inferred from homology"/>
<dbReference type="RefSeq" id="WP_168930641.1">
    <property type="nucleotide sequence ID" value="NZ_JABAFV010000005.1"/>
</dbReference>
<dbReference type="Pfam" id="PF12161">
    <property type="entry name" value="HsdM_N"/>
    <property type="match status" value="1"/>
</dbReference>
<dbReference type="GO" id="GO:0008168">
    <property type="term" value="F:methyltransferase activity"/>
    <property type="evidence" value="ECO:0007669"/>
    <property type="project" value="UniProtKB-KW"/>
</dbReference>
<comment type="similarity">
    <text evidence="1">Belongs to the N(4)/N(6)-methyltransferase family.</text>
</comment>
<keyword evidence="4" id="KW-0489">Methyltransferase</keyword>
<evidence type="ECO:0000313" key="5">
    <source>
        <dbReference type="Proteomes" id="UP000588071"/>
    </source>
</evidence>
<evidence type="ECO:0000313" key="4">
    <source>
        <dbReference type="EMBL" id="NME49522.1"/>
    </source>
</evidence>
<comment type="caution">
    <text evidence="4">The sequence shown here is derived from an EMBL/GenBank/DDBJ whole genome shotgun (WGS) entry which is preliminary data.</text>
</comment>